<reference evidence="2" key="1">
    <citation type="submission" date="2016-04" db="EMBL/GenBank/DDBJ databases">
        <authorList>
            <person name="Chen L."/>
            <person name="Zhuang W."/>
            <person name="Wang G."/>
        </authorList>
    </citation>
    <scope>NUCLEOTIDE SEQUENCE [LARGE SCALE GENOMIC DNA]</scope>
    <source>
        <strain evidence="2">208</strain>
    </source>
</reference>
<gene>
    <name evidence="1" type="ORF">A4R26_16170</name>
</gene>
<evidence type="ECO:0000313" key="1">
    <source>
        <dbReference type="EMBL" id="OQP64584.1"/>
    </source>
</evidence>
<dbReference type="AlphaFoldDB" id="A0A1V9G203"/>
<protein>
    <submittedName>
        <fullName evidence="1">Uncharacterized protein</fullName>
    </submittedName>
</protein>
<evidence type="ECO:0000313" key="2">
    <source>
        <dbReference type="Proteomes" id="UP000192276"/>
    </source>
</evidence>
<sequence>MATVLAAVNLLLFLALLIPLTMRFLIFALFFHCSIMVPAQQRHFEVPMGWRGKKMELHTISNKNKTQSCTFAVNSDSIRAFVFNRRVRLIRQFGLVRNSSEKILGGFIKDSMVYLFTKPAKDELHSYVLEIATGKIRDHYIAFDLKKEKAVENISAGDRFLYFTSNKNTSEFSIYNFTGEQQWDTLRYTFPPDRWEDLVTYQGFSPVASVKKVDLEGEASINTAVKGNKLYPRNDTLFLVMNNHRDSTHVYSFDLENKKVNTWLIKHHEHVVPPTIAYSDNSFLLRNKLFYVIVTPDSLCIQVVDLYTGAINRSFVANREDEISFKNTPIMQEGGQYVSGTKRELGKTKQLLRKMVNADAVITATMNNSGQVELIVGSYAKLSAGGGDMVFASGSAMTPMVVVPTGGVTRSTWLKSARFKTLLNASTFEHIEGEMNNSINEKIEYWTADIKIPAEAENLFMTNGNYYYAYYSKGERKLIILKF</sequence>
<dbReference type="STRING" id="550983.A4R26_16170"/>
<accession>A0A1V9G203</accession>
<name>A0A1V9G203_9BACT</name>
<organism evidence="1 2">
    <name type="scientific">Niastella populi</name>
    <dbReference type="NCBI Taxonomy" id="550983"/>
    <lineage>
        <taxon>Bacteria</taxon>
        <taxon>Pseudomonadati</taxon>
        <taxon>Bacteroidota</taxon>
        <taxon>Chitinophagia</taxon>
        <taxon>Chitinophagales</taxon>
        <taxon>Chitinophagaceae</taxon>
        <taxon>Niastella</taxon>
    </lineage>
</organism>
<proteinExistence type="predicted"/>
<dbReference type="Proteomes" id="UP000192276">
    <property type="component" value="Unassembled WGS sequence"/>
</dbReference>
<keyword evidence="2" id="KW-1185">Reference proteome</keyword>
<dbReference type="EMBL" id="LWBP01000089">
    <property type="protein sequence ID" value="OQP64584.1"/>
    <property type="molecule type" value="Genomic_DNA"/>
</dbReference>
<comment type="caution">
    <text evidence="1">The sequence shown here is derived from an EMBL/GenBank/DDBJ whole genome shotgun (WGS) entry which is preliminary data.</text>
</comment>